<sequence length="197" mass="21992">MNLPSIEDVFNMVAQDERQKSIKPSSRQDNVVFHTSGPADQSLTQSFDSQGDHSAFATQHQHGYRPKQRSLCTHCGQLGHIVQKCFKLHGYPPGHKFHNPTGQQSQQQSSFVPRGQQNSQPRHQSYQKTNTVANVMTGSSLYMSPLATNAINIDLSQLNSAQFQTLLQQLQSHVKPSEPQAPIQCASINYRELSYGC</sequence>
<dbReference type="EMBL" id="GEVK01012050">
    <property type="protein sequence ID" value="JAU40782.1"/>
    <property type="molecule type" value="Transcribed_RNA"/>
</dbReference>
<feature type="region of interest" description="Disordered" evidence="2">
    <location>
        <begin position="17"/>
        <end position="62"/>
    </location>
</feature>
<keyword evidence="1" id="KW-0479">Metal-binding</keyword>
<dbReference type="GO" id="GO:0003676">
    <property type="term" value="F:nucleic acid binding"/>
    <property type="evidence" value="ECO:0007669"/>
    <property type="project" value="InterPro"/>
</dbReference>
<feature type="region of interest" description="Disordered" evidence="2">
    <location>
        <begin position="94"/>
        <end position="126"/>
    </location>
</feature>
<proteinExistence type="predicted"/>
<evidence type="ECO:0000256" key="2">
    <source>
        <dbReference type="SAM" id="MobiDB-lite"/>
    </source>
</evidence>
<feature type="compositionally biased region" description="Polar residues" evidence="2">
    <location>
        <begin position="38"/>
        <end position="49"/>
    </location>
</feature>
<dbReference type="GO" id="GO:0008270">
    <property type="term" value="F:zinc ion binding"/>
    <property type="evidence" value="ECO:0007669"/>
    <property type="project" value="UniProtKB-KW"/>
</dbReference>
<dbReference type="InterPro" id="IPR001878">
    <property type="entry name" value="Znf_CCHC"/>
</dbReference>
<dbReference type="PROSITE" id="PS50158">
    <property type="entry name" value="ZF_CCHC"/>
    <property type="match status" value="1"/>
</dbReference>
<dbReference type="PANTHER" id="PTHR34222:SF99">
    <property type="entry name" value="PROTEIN, PUTATIVE-RELATED"/>
    <property type="match status" value="1"/>
</dbReference>
<organism evidence="4">
    <name type="scientific">Noccaea caerulescens</name>
    <name type="common">Alpine penny-cress</name>
    <name type="synonym">Thlaspi caerulescens</name>
    <dbReference type="NCBI Taxonomy" id="107243"/>
    <lineage>
        <taxon>Eukaryota</taxon>
        <taxon>Viridiplantae</taxon>
        <taxon>Streptophyta</taxon>
        <taxon>Embryophyta</taxon>
        <taxon>Tracheophyta</taxon>
        <taxon>Spermatophyta</taxon>
        <taxon>Magnoliopsida</taxon>
        <taxon>eudicotyledons</taxon>
        <taxon>Gunneridae</taxon>
        <taxon>Pentapetalae</taxon>
        <taxon>rosids</taxon>
        <taxon>malvids</taxon>
        <taxon>Brassicales</taxon>
        <taxon>Brassicaceae</taxon>
        <taxon>Coluteocarpeae</taxon>
        <taxon>Noccaea</taxon>
    </lineage>
</organism>
<keyword evidence="1" id="KW-0862">Zinc</keyword>
<evidence type="ECO:0000259" key="3">
    <source>
        <dbReference type="PROSITE" id="PS50158"/>
    </source>
</evidence>
<feature type="compositionally biased region" description="Polar residues" evidence="2">
    <location>
        <begin position="100"/>
        <end position="126"/>
    </location>
</feature>
<keyword evidence="1" id="KW-0863">Zinc-finger</keyword>
<protein>
    <recommendedName>
        <fullName evidence="3">CCHC-type domain-containing protein</fullName>
    </recommendedName>
</protein>
<accession>A0A1J3FB19</accession>
<reference evidence="4" key="1">
    <citation type="submission" date="2016-07" db="EMBL/GenBank/DDBJ databases">
        <title>De novo transcriptome assembly of four accessions of the metal hyperaccumulator plant Noccaea caerulescens.</title>
        <authorList>
            <person name="Blande D."/>
            <person name="Halimaa P."/>
            <person name="Tervahauta A.I."/>
            <person name="Aarts M.G."/>
            <person name="Karenlampi S.O."/>
        </authorList>
    </citation>
    <scope>NUCLEOTIDE SEQUENCE</scope>
</reference>
<evidence type="ECO:0000256" key="1">
    <source>
        <dbReference type="PROSITE-ProRule" id="PRU00047"/>
    </source>
</evidence>
<gene>
    <name evidence="4" type="ORF">LC_TR10654_c0_g1_i1_g.37760</name>
</gene>
<feature type="domain" description="CCHC-type" evidence="3">
    <location>
        <begin position="72"/>
        <end position="85"/>
    </location>
</feature>
<name>A0A1J3FB19_NOCCA</name>
<dbReference type="AlphaFoldDB" id="A0A1J3FB19"/>
<evidence type="ECO:0000313" key="4">
    <source>
        <dbReference type="EMBL" id="JAU40782.1"/>
    </source>
</evidence>
<dbReference type="PANTHER" id="PTHR34222">
    <property type="entry name" value="GAG_PRE-INTEGRS DOMAIN-CONTAINING PROTEIN"/>
    <property type="match status" value="1"/>
</dbReference>